<dbReference type="AlphaFoldDB" id="A0A2H5F4I3"/>
<dbReference type="InterPro" id="IPR036388">
    <property type="entry name" value="WH-like_DNA-bd_sf"/>
</dbReference>
<dbReference type="OrthoDB" id="9796526at2"/>
<dbReference type="Gene3D" id="3.40.190.290">
    <property type="match status" value="1"/>
</dbReference>
<accession>A0A2H5F4I3</accession>
<evidence type="ECO:0000256" key="4">
    <source>
        <dbReference type="ARBA" id="ARBA00023163"/>
    </source>
</evidence>
<organism evidence="6 7">
    <name type="scientific">Paracoccus zhejiangensis</name>
    <dbReference type="NCBI Taxonomy" id="1077935"/>
    <lineage>
        <taxon>Bacteria</taxon>
        <taxon>Pseudomonadati</taxon>
        <taxon>Pseudomonadota</taxon>
        <taxon>Alphaproteobacteria</taxon>
        <taxon>Rhodobacterales</taxon>
        <taxon>Paracoccaceae</taxon>
        <taxon>Paracoccus</taxon>
    </lineage>
</organism>
<comment type="similarity">
    <text evidence="1">Belongs to the LysR transcriptional regulatory family.</text>
</comment>
<sequence length="279" mass="30555">MEDWDGIRTALAVARAGTVSGAASALGVHHATVIRHIDALEDRLGARLFQRHPRGYSLTEAGQTLMDEASAADARFAQMAARIAGSGDRIEGEIVVTALPDLTEMIMPRLIELMRANPGLRLRYMTDIRLYRLDTGEAHIAIRAGARPTEPDYIAQPLMQLHAALYGSPAYVEEVGMIEDVSAHRFILPGPEARRSPAMRWLADQIPPENVVLVSNDFEARLTAIRAGLGLGWVSPMRATGLVEVLSLSEWDAQFWLVTHVDLHRTAKVQAVLSALKAK</sequence>
<dbReference type="Pfam" id="PF03466">
    <property type="entry name" value="LysR_substrate"/>
    <property type="match status" value="1"/>
</dbReference>
<dbReference type="EMBL" id="CP025430">
    <property type="protein sequence ID" value="AUH66450.1"/>
    <property type="molecule type" value="Genomic_DNA"/>
</dbReference>
<dbReference type="PROSITE" id="PS50931">
    <property type="entry name" value="HTH_LYSR"/>
    <property type="match status" value="1"/>
</dbReference>
<protein>
    <submittedName>
        <fullName evidence="6">LysR family transcriptional regulator</fullName>
    </submittedName>
</protein>
<dbReference type="InterPro" id="IPR000847">
    <property type="entry name" value="LysR_HTH_N"/>
</dbReference>
<feature type="domain" description="HTH lysR-type" evidence="5">
    <location>
        <begin position="1"/>
        <end position="59"/>
    </location>
</feature>
<proteinExistence type="inferred from homology"/>
<keyword evidence="2" id="KW-0805">Transcription regulation</keyword>
<keyword evidence="4" id="KW-0804">Transcription</keyword>
<keyword evidence="7" id="KW-1185">Reference proteome</keyword>
<dbReference type="Proteomes" id="UP000234530">
    <property type="component" value="Chromosome"/>
</dbReference>
<dbReference type="PANTHER" id="PTHR30537">
    <property type="entry name" value="HTH-TYPE TRANSCRIPTIONAL REGULATOR"/>
    <property type="match status" value="1"/>
</dbReference>
<keyword evidence="3" id="KW-0238">DNA-binding</keyword>
<evidence type="ECO:0000256" key="1">
    <source>
        <dbReference type="ARBA" id="ARBA00009437"/>
    </source>
</evidence>
<evidence type="ECO:0000256" key="3">
    <source>
        <dbReference type="ARBA" id="ARBA00023125"/>
    </source>
</evidence>
<dbReference type="Gene3D" id="1.10.10.10">
    <property type="entry name" value="Winged helix-like DNA-binding domain superfamily/Winged helix DNA-binding domain"/>
    <property type="match status" value="1"/>
</dbReference>
<dbReference type="KEGG" id="pzh:CX676_18000"/>
<reference evidence="6 7" key="1">
    <citation type="journal article" date="2013" name="Antonie Van Leeuwenhoek">
        <title>Paracoccus zhejiangensis sp. nov., isolated from activated sludge in wastewater-treatment system.</title>
        <authorList>
            <person name="Wu Z.G."/>
            <person name="Zhang D.F."/>
            <person name="Liu Y.L."/>
            <person name="Wang F."/>
            <person name="Jiang X."/>
            <person name="Li C."/>
            <person name="Li S.P."/>
            <person name="Hong Q."/>
            <person name="Li W.J."/>
        </authorList>
    </citation>
    <scope>NUCLEOTIDE SEQUENCE [LARGE SCALE GENOMIC DNA]</scope>
    <source>
        <strain evidence="6 7">J6</strain>
    </source>
</reference>
<dbReference type="InterPro" id="IPR058163">
    <property type="entry name" value="LysR-type_TF_proteobact-type"/>
</dbReference>
<evidence type="ECO:0000259" key="5">
    <source>
        <dbReference type="PROSITE" id="PS50931"/>
    </source>
</evidence>
<name>A0A2H5F4I3_9RHOB</name>
<gene>
    <name evidence="6" type="ORF">CX676_18000</name>
</gene>
<dbReference type="InterPro" id="IPR036390">
    <property type="entry name" value="WH_DNA-bd_sf"/>
</dbReference>
<dbReference type="GO" id="GO:0043565">
    <property type="term" value="F:sequence-specific DNA binding"/>
    <property type="evidence" value="ECO:0007669"/>
    <property type="project" value="TreeGrafter"/>
</dbReference>
<dbReference type="GO" id="GO:0003700">
    <property type="term" value="F:DNA-binding transcription factor activity"/>
    <property type="evidence" value="ECO:0007669"/>
    <property type="project" value="InterPro"/>
</dbReference>
<dbReference type="Pfam" id="PF00126">
    <property type="entry name" value="HTH_1"/>
    <property type="match status" value="1"/>
</dbReference>
<dbReference type="GO" id="GO:0006351">
    <property type="term" value="P:DNA-templated transcription"/>
    <property type="evidence" value="ECO:0007669"/>
    <property type="project" value="TreeGrafter"/>
</dbReference>
<dbReference type="SUPFAM" id="SSF53850">
    <property type="entry name" value="Periplasmic binding protein-like II"/>
    <property type="match status" value="1"/>
</dbReference>
<evidence type="ECO:0000313" key="7">
    <source>
        <dbReference type="Proteomes" id="UP000234530"/>
    </source>
</evidence>
<dbReference type="PANTHER" id="PTHR30537:SF3">
    <property type="entry name" value="TRANSCRIPTIONAL REGULATORY PROTEIN"/>
    <property type="match status" value="1"/>
</dbReference>
<dbReference type="SUPFAM" id="SSF46785">
    <property type="entry name" value="Winged helix' DNA-binding domain"/>
    <property type="match status" value="1"/>
</dbReference>
<dbReference type="InterPro" id="IPR005119">
    <property type="entry name" value="LysR_subst-bd"/>
</dbReference>
<dbReference type="RefSeq" id="WP_101754422.1">
    <property type="nucleotide sequence ID" value="NZ_CP025430.1"/>
</dbReference>
<evidence type="ECO:0000313" key="6">
    <source>
        <dbReference type="EMBL" id="AUH66450.1"/>
    </source>
</evidence>
<evidence type="ECO:0000256" key="2">
    <source>
        <dbReference type="ARBA" id="ARBA00023015"/>
    </source>
</evidence>